<dbReference type="KEGG" id="lbc:LACBIDRAFT_292401"/>
<dbReference type="HOGENOM" id="CLU_2158852_0_0_1"/>
<feature type="chain" id="PRO_5002748734" evidence="1">
    <location>
        <begin position="20"/>
        <end position="111"/>
    </location>
</feature>
<name>B0CWT3_LACBS</name>
<reference evidence="2 3" key="1">
    <citation type="journal article" date="2008" name="Nature">
        <title>The genome of Laccaria bicolor provides insights into mycorrhizal symbiosis.</title>
        <authorList>
            <person name="Martin F."/>
            <person name="Aerts A."/>
            <person name="Ahren D."/>
            <person name="Brun A."/>
            <person name="Danchin E.G.J."/>
            <person name="Duchaussoy F."/>
            <person name="Gibon J."/>
            <person name="Kohler A."/>
            <person name="Lindquist E."/>
            <person name="Pereda V."/>
            <person name="Salamov A."/>
            <person name="Shapiro H.J."/>
            <person name="Wuyts J."/>
            <person name="Blaudez D."/>
            <person name="Buee M."/>
            <person name="Brokstein P."/>
            <person name="Canbaeck B."/>
            <person name="Cohen D."/>
            <person name="Courty P.E."/>
            <person name="Coutinho P.M."/>
            <person name="Delaruelle C."/>
            <person name="Detter J.C."/>
            <person name="Deveau A."/>
            <person name="DiFazio S."/>
            <person name="Duplessis S."/>
            <person name="Fraissinet-Tachet L."/>
            <person name="Lucic E."/>
            <person name="Frey-Klett P."/>
            <person name="Fourrey C."/>
            <person name="Feussner I."/>
            <person name="Gay G."/>
            <person name="Grimwood J."/>
            <person name="Hoegger P.J."/>
            <person name="Jain P."/>
            <person name="Kilaru S."/>
            <person name="Labbe J."/>
            <person name="Lin Y.C."/>
            <person name="Legue V."/>
            <person name="Le Tacon F."/>
            <person name="Marmeisse R."/>
            <person name="Melayah D."/>
            <person name="Montanini B."/>
            <person name="Muratet M."/>
            <person name="Nehls U."/>
            <person name="Niculita-Hirzel H."/>
            <person name="Oudot-Le Secq M.P."/>
            <person name="Peter M."/>
            <person name="Quesneville H."/>
            <person name="Rajashekar B."/>
            <person name="Reich M."/>
            <person name="Rouhier N."/>
            <person name="Schmutz J."/>
            <person name="Yin T."/>
            <person name="Chalot M."/>
            <person name="Henrissat B."/>
            <person name="Kuees U."/>
            <person name="Lucas S."/>
            <person name="Van de Peer Y."/>
            <person name="Podila G.K."/>
            <person name="Polle A."/>
            <person name="Pukkila P.J."/>
            <person name="Richardson P.M."/>
            <person name="Rouze P."/>
            <person name="Sanders I.R."/>
            <person name="Stajich J.E."/>
            <person name="Tunlid A."/>
            <person name="Tuskan G."/>
            <person name="Grigoriev I.V."/>
        </authorList>
    </citation>
    <scope>NUCLEOTIDE SEQUENCE [LARGE SCALE GENOMIC DNA]</scope>
    <source>
        <strain evidence="3">S238N-H82 / ATCC MYA-4686</strain>
    </source>
</reference>
<keyword evidence="3" id="KW-1185">Reference proteome</keyword>
<sequence length="111" mass="11447">MQGPVSFAFLLAIAGTVIAAPSNVDPNFVRSSENALLNAGDLNAAMEGPFRSTASKLAQRLVVPDSANCLGRDHDCDPDGRELCCRGLICAPFGPFGGSCIGPAAKVPKTE</sequence>
<keyword evidence="1" id="KW-0732">Signal</keyword>
<accession>B0CWT3</accession>
<dbReference type="GeneID" id="6071171"/>
<evidence type="ECO:0000313" key="3">
    <source>
        <dbReference type="Proteomes" id="UP000001194"/>
    </source>
</evidence>
<protein>
    <submittedName>
        <fullName evidence="2">Predicted protein</fullName>
    </submittedName>
</protein>
<dbReference type="RefSeq" id="XP_001875624.1">
    <property type="nucleotide sequence ID" value="XM_001875589.1"/>
</dbReference>
<proteinExistence type="predicted"/>
<evidence type="ECO:0000256" key="1">
    <source>
        <dbReference type="SAM" id="SignalP"/>
    </source>
</evidence>
<dbReference type="InParanoid" id="B0CWT3"/>
<feature type="signal peptide" evidence="1">
    <location>
        <begin position="1"/>
        <end position="19"/>
    </location>
</feature>
<dbReference type="EMBL" id="DS547093">
    <property type="protein sequence ID" value="EDR13126.1"/>
    <property type="molecule type" value="Genomic_DNA"/>
</dbReference>
<organism evidence="3">
    <name type="scientific">Laccaria bicolor (strain S238N-H82 / ATCC MYA-4686)</name>
    <name type="common">Bicoloured deceiver</name>
    <name type="synonym">Laccaria laccata var. bicolor</name>
    <dbReference type="NCBI Taxonomy" id="486041"/>
    <lineage>
        <taxon>Eukaryota</taxon>
        <taxon>Fungi</taxon>
        <taxon>Dikarya</taxon>
        <taxon>Basidiomycota</taxon>
        <taxon>Agaricomycotina</taxon>
        <taxon>Agaricomycetes</taxon>
        <taxon>Agaricomycetidae</taxon>
        <taxon>Agaricales</taxon>
        <taxon>Agaricineae</taxon>
        <taxon>Hydnangiaceae</taxon>
        <taxon>Laccaria</taxon>
    </lineage>
</organism>
<dbReference type="Proteomes" id="UP000001194">
    <property type="component" value="Unassembled WGS sequence"/>
</dbReference>
<gene>
    <name evidence="2" type="ORF">LACBIDRAFT_292401</name>
</gene>
<dbReference type="AlphaFoldDB" id="B0CWT3"/>
<evidence type="ECO:0000313" key="2">
    <source>
        <dbReference type="EMBL" id="EDR13126.1"/>
    </source>
</evidence>